<evidence type="ECO:0000256" key="2">
    <source>
        <dbReference type="ARBA" id="ARBA00023015"/>
    </source>
</evidence>
<dbReference type="PANTHER" id="PTHR46324">
    <property type="entry name" value="BASIC LEUCINE ZIPPER 43-RELATED"/>
    <property type="match status" value="1"/>
</dbReference>
<dbReference type="FunFam" id="1.20.5.170:FF:000020">
    <property type="entry name" value="BZIP transcription factor"/>
    <property type="match status" value="1"/>
</dbReference>
<sequence length="176" mass="20801">MESGPHRSHHCFDILEGMPPQDNHFNSSFLQNPNLHVHFQSISPNLSTRSNNNRSHLDPNGEPFSHREGLDPDERKERRMMSNRESARRSRMRKKKQIEELHQQAEQLMFLHHHLSEKVINLLESNHQILQENSELKEKINSFHLLMAEMSIPNNDHNVNHLRGETSYRTNTFFGR</sequence>
<dbReference type="InterPro" id="IPR045314">
    <property type="entry name" value="bZIP_plant_GBF1"/>
</dbReference>
<keyword evidence="5" id="KW-0539">Nucleus</keyword>
<dbReference type="PROSITE" id="PS00036">
    <property type="entry name" value="BZIP_BASIC"/>
    <property type="match status" value="1"/>
</dbReference>
<proteinExistence type="predicted"/>
<feature type="region of interest" description="Disordered" evidence="6">
    <location>
        <begin position="44"/>
        <end position="98"/>
    </location>
</feature>
<name>A0ABC8KXR1_ERUVS</name>
<dbReference type="EMBL" id="CAKOAT010359598">
    <property type="protein sequence ID" value="CAH8363421.1"/>
    <property type="molecule type" value="Genomic_DNA"/>
</dbReference>
<dbReference type="Gene3D" id="1.20.5.170">
    <property type="match status" value="1"/>
</dbReference>
<dbReference type="InterPro" id="IPR046347">
    <property type="entry name" value="bZIP_sf"/>
</dbReference>
<dbReference type="Pfam" id="PF00170">
    <property type="entry name" value="bZIP_1"/>
    <property type="match status" value="1"/>
</dbReference>
<organism evidence="8 9">
    <name type="scientific">Eruca vesicaria subsp. sativa</name>
    <name type="common">Garden rocket</name>
    <name type="synonym">Eruca sativa</name>
    <dbReference type="NCBI Taxonomy" id="29727"/>
    <lineage>
        <taxon>Eukaryota</taxon>
        <taxon>Viridiplantae</taxon>
        <taxon>Streptophyta</taxon>
        <taxon>Embryophyta</taxon>
        <taxon>Tracheophyta</taxon>
        <taxon>Spermatophyta</taxon>
        <taxon>Magnoliopsida</taxon>
        <taxon>eudicotyledons</taxon>
        <taxon>Gunneridae</taxon>
        <taxon>Pentapetalae</taxon>
        <taxon>rosids</taxon>
        <taxon>malvids</taxon>
        <taxon>Brassicales</taxon>
        <taxon>Brassicaceae</taxon>
        <taxon>Brassiceae</taxon>
        <taxon>Eruca</taxon>
    </lineage>
</organism>
<reference evidence="8 9" key="1">
    <citation type="submission" date="2022-03" db="EMBL/GenBank/DDBJ databases">
        <authorList>
            <person name="Macdonald S."/>
            <person name="Ahmed S."/>
            <person name="Newling K."/>
        </authorList>
    </citation>
    <scope>NUCLEOTIDE SEQUENCE [LARGE SCALE GENOMIC DNA]</scope>
</reference>
<keyword evidence="9" id="KW-1185">Reference proteome</keyword>
<dbReference type="CDD" id="cd14702">
    <property type="entry name" value="bZIP_plant_GBF1"/>
    <property type="match status" value="1"/>
</dbReference>
<feature type="compositionally biased region" description="Polar residues" evidence="6">
    <location>
        <begin position="44"/>
        <end position="54"/>
    </location>
</feature>
<accession>A0ABC8KXR1</accession>
<evidence type="ECO:0000256" key="4">
    <source>
        <dbReference type="ARBA" id="ARBA00023163"/>
    </source>
</evidence>
<evidence type="ECO:0000256" key="5">
    <source>
        <dbReference type="ARBA" id="ARBA00023242"/>
    </source>
</evidence>
<dbReference type="GO" id="GO:0046983">
    <property type="term" value="F:protein dimerization activity"/>
    <property type="evidence" value="ECO:0007669"/>
    <property type="project" value="UniProtKB-ARBA"/>
</dbReference>
<feature type="compositionally biased region" description="Basic and acidic residues" evidence="6">
    <location>
        <begin position="55"/>
        <end position="88"/>
    </location>
</feature>
<evidence type="ECO:0000256" key="1">
    <source>
        <dbReference type="ARBA" id="ARBA00004123"/>
    </source>
</evidence>
<dbReference type="GO" id="GO:0005634">
    <property type="term" value="C:nucleus"/>
    <property type="evidence" value="ECO:0007669"/>
    <property type="project" value="UniProtKB-SubCell"/>
</dbReference>
<dbReference type="SMART" id="SM00338">
    <property type="entry name" value="BRLZ"/>
    <property type="match status" value="1"/>
</dbReference>
<dbReference type="Proteomes" id="UP001642260">
    <property type="component" value="Unassembled WGS sequence"/>
</dbReference>
<keyword evidence="3" id="KW-0238">DNA-binding</keyword>
<keyword evidence="4" id="KW-0804">Transcription</keyword>
<evidence type="ECO:0000313" key="8">
    <source>
        <dbReference type="EMBL" id="CAH8363421.1"/>
    </source>
</evidence>
<evidence type="ECO:0000259" key="7">
    <source>
        <dbReference type="PROSITE" id="PS50217"/>
    </source>
</evidence>
<protein>
    <recommendedName>
        <fullName evidence="7">BZIP domain-containing protein</fullName>
    </recommendedName>
</protein>
<dbReference type="AlphaFoldDB" id="A0ABC8KXR1"/>
<evidence type="ECO:0000313" key="9">
    <source>
        <dbReference type="Proteomes" id="UP001642260"/>
    </source>
</evidence>
<dbReference type="PANTHER" id="PTHR46324:SF36">
    <property type="entry name" value="BASIC LEUCINE-ZIPPER 70"/>
    <property type="match status" value="1"/>
</dbReference>
<comment type="caution">
    <text evidence="8">The sequence shown here is derived from an EMBL/GenBank/DDBJ whole genome shotgun (WGS) entry which is preliminary data.</text>
</comment>
<dbReference type="InterPro" id="IPR004827">
    <property type="entry name" value="bZIP"/>
</dbReference>
<evidence type="ECO:0000256" key="3">
    <source>
        <dbReference type="ARBA" id="ARBA00023125"/>
    </source>
</evidence>
<keyword evidence="2" id="KW-0805">Transcription regulation</keyword>
<dbReference type="GO" id="GO:0003677">
    <property type="term" value="F:DNA binding"/>
    <property type="evidence" value="ECO:0007669"/>
    <property type="project" value="UniProtKB-KW"/>
</dbReference>
<feature type="domain" description="BZIP" evidence="7">
    <location>
        <begin position="73"/>
        <end position="136"/>
    </location>
</feature>
<evidence type="ECO:0000256" key="6">
    <source>
        <dbReference type="SAM" id="MobiDB-lite"/>
    </source>
</evidence>
<dbReference type="InterPro" id="IPR044521">
    <property type="entry name" value="AtbZIP8/43"/>
</dbReference>
<gene>
    <name evidence="8" type="ORF">ERUC_LOCUS29177</name>
</gene>
<dbReference type="SUPFAM" id="SSF57959">
    <property type="entry name" value="Leucine zipper domain"/>
    <property type="match status" value="1"/>
</dbReference>
<comment type="subcellular location">
    <subcellularLocation>
        <location evidence="1">Nucleus</location>
    </subcellularLocation>
</comment>
<dbReference type="PROSITE" id="PS50217">
    <property type="entry name" value="BZIP"/>
    <property type="match status" value="1"/>
</dbReference>